<dbReference type="EMBL" id="JARYZI010000009">
    <property type="protein sequence ID" value="MDH8679058.1"/>
    <property type="molecule type" value="Genomic_DNA"/>
</dbReference>
<dbReference type="Proteomes" id="UP001158045">
    <property type="component" value="Unassembled WGS sequence"/>
</dbReference>
<feature type="domain" description="NADPH-dependent FMN reductase-like" evidence="3">
    <location>
        <begin position="1"/>
        <end position="104"/>
    </location>
</feature>
<keyword evidence="5" id="KW-1185">Reference proteome</keyword>
<reference evidence="4 5" key="1">
    <citation type="submission" date="2023-04" db="EMBL/GenBank/DDBJ databases">
        <title>Fusibacter bizertensis strain WBS, isolated from littoral bottom sediments of the Arctic seas - biochemical and genomic analysis.</title>
        <authorList>
            <person name="Brioukhanov A.L."/>
        </authorList>
    </citation>
    <scope>NUCLEOTIDE SEQUENCE [LARGE SCALE GENOMIC DNA]</scope>
    <source>
        <strain evidence="4 5">WBS</strain>
    </source>
</reference>
<evidence type="ECO:0000313" key="4">
    <source>
        <dbReference type="EMBL" id="MDH8679058.1"/>
    </source>
</evidence>
<gene>
    <name evidence="4" type="ORF">QE109_12935</name>
</gene>
<protein>
    <submittedName>
        <fullName evidence="4">Flavodoxin family protein</fullName>
    </submittedName>
</protein>
<dbReference type="PANTHER" id="PTHR43278">
    <property type="entry name" value="NAD(P)H-DEPENDENT FMN-CONTAINING OXIDOREDUCTASE YWQN-RELATED"/>
    <property type="match status" value="1"/>
</dbReference>
<dbReference type="PANTHER" id="PTHR43278:SF2">
    <property type="entry name" value="IRON-SULFUR FLAVOPROTEIN"/>
    <property type="match status" value="1"/>
</dbReference>
<dbReference type="Gene3D" id="3.40.50.360">
    <property type="match status" value="1"/>
</dbReference>
<dbReference type="InterPro" id="IPR029039">
    <property type="entry name" value="Flavoprotein-like_sf"/>
</dbReference>
<organism evidence="4 5">
    <name type="scientific">Fusibacter bizertensis</name>
    <dbReference type="NCBI Taxonomy" id="1488331"/>
    <lineage>
        <taxon>Bacteria</taxon>
        <taxon>Bacillati</taxon>
        <taxon>Bacillota</taxon>
        <taxon>Clostridia</taxon>
        <taxon>Eubacteriales</taxon>
        <taxon>Eubacteriales Family XII. Incertae Sedis</taxon>
        <taxon>Fusibacter</taxon>
    </lineage>
</organism>
<evidence type="ECO:0000256" key="1">
    <source>
        <dbReference type="ARBA" id="ARBA00022630"/>
    </source>
</evidence>
<evidence type="ECO:0000256" key="2">
    <source>
        <dbReference type="ARBA" id="ARBA00022643"/>
    </source>
</evidence>
<dbReference type="SUPFAM" id="SSF52218">
    <property type="entry name" value="Flavoproteins"/>
    <property type="match status" value="1"/>
</dbReference>
<evidence type="ECO:0000259" key="3">
    <source>
        <dbReference type="Pfam" id="PF03358"/>
    </source>
</evidence>
<dbReference type="Pfam" id="PF03358">
    <property type="entry name" value="FMN_red"/>
    <property type="match status" value="1"/>
</dbReference>
<keyword evidence="1" id="KW-0285">Flavoprotein</keyword>
<keyword evidence="2" id="KW-0288">FMN</keyword>
<name>A0ABT6NF53_9FIRM</name>
<comment type="caution">
    <text evidence="4">The sequence shown here is derived from an EMBL/GenBank/DDBJ whole genome shotgun (WGS) entry which is preliminary data.</text>
</comment>
<accession>A0ABT6NF53</accession>
<dbReference type="InterPro" id="IPR005025">
    <property type="entry name" value="FMN_Rdtase-like_dom"/>
</dbReference>
<sequence length="223" mass="25221">MKITVFNGSPRGENSNTHIIATALLEGARKAGADVENIFLSEKDVNHCVGCFACWHKTPGKCIHRDDMDTLLQTCLSSDIVCFATPVYLWNMTAHLKNFMDRLIPIKRPTVVEHDGNYNMANQQIKLPEVVIIANAGFPGEHNFETMKMVMKTMDPILEVYRNCGMLLKSKDPEVMKIVNKYLEIVSTTGYELASNLKVSEETKAKLDMELMPIEKYVEYISK</sequence>
<dbReference type="RefSeq" id="WP_281094955.1">
    <property type="nucleotide sequence ID" value="NZ_JARYZI010000009.1"/>
</dbReference>
<proteinExistence type="predicted"/>
<dbReference type="InterPro" id="IPR051796">
    <property type="entry name" value="ISF_SsuE-like"/>
</dbReference>
<evidence type="ECO:0000313" key="5">
    <source>
        <dbReference type="Proteomes" id="UP001158045"/>
    </source>
</evidence>